<keyword evidence="2" id="KW-1185">Reference proteome</keyword>
<evidence type="ECO:0008006" key="3">
    <source>
        <dbReference type="Google" id="ProtNLM"/>
    </source>
</evidence>
<reference evidence="1 2" key="1">
    <citation type="submission" date="2023-10" db="EMBL/GenBank/DDBJ databases">
        <title>Glaciecola aquimarina strain GGW-M5 nov., isolated from a coastal seawater.</title>
        <authorList>
            <person name="Bayburt H."/>
            <person name="Kim J.M."/>
            <person name="Choi B.J."/>
            <person name="Jeon C.O."/>
        </authorList>
    </citation>
    <scope>NUCLEOTIDE SEQUENCE [LARGE SCALE GENOMIC DNA]</scope>
    <source>
        <strain evidence="1 2">KCTC 32108</strain>
    </source>
</reference>
<evidence type="ECO:0000313" key="1">
    <source>
        <dbReference type="EMBL" id="MDU0356352.1"/>
    </source>
</evidence>
<gene>
    <name evidence="1" type="ORF">RS130_22865</name>
</gene>
<organism evidence="1 2">
    <name type="scientific">Paraglaciecola aquimarina</name>
    <dbReference type="NCBI Taxonomy" id="1235557"/>
    <lineage>
        <taxon>Bacteria</taxon>
        <taxon>Pseudomonadati</taxon>
        <taxon>Pseudomonadota</taxon>
        <taxon>Gammaproteobacteria</taxon>
        <taxon>Alteromonadales</taxon>
        <taxon>Alteromonadaceae</taxon>
        <taxon>Paraglaciecola</taxon>
    </lineage>
</organism>
<sequence length="325" mass="35811">MANNVSVDGKVYASLAQARPAIRNGSHVHLFAGIFKEGIYLQQSNITITGEQGVIFDGAVADEKAALVLTGNNVLVEHIECRNIYVPDLNGACIRFEGKNISIKHLYAHDSQSGVMTSSGTGQVNVEHSTFERLGGKAQGEGYAHALYIIAEQLTFQQSKVIATKGEGSGIKSRSKKVIIDNSLLATMEGKDSRLVDMANYGELIIKNSILQQGSHTSNSQLLAYGLEKNVPAKFAVNRIELTDNIIFFDNHQSNVYISYRIADELFNEDNILIGYFNSPLKFIGNNKWYTSRKRAHILPYPFVPSIDNIANTRDSILRNGISEN</sequence>
<comment type="caution">
    <text evidence="1">The sequence shown here is derived from an EMBL/GenBank/DDBJ whole genome shotgun (WGS) entry which is preliminary data.</text>
</comment>
<name>A0ABU3T2B8_9ALTE</name>
<dbReference type="EMBL" id="JAWDIO010000002">
    <property type="protein sequence ID" value="MDU0356352.1"/>
    <property type="molecule type" value="Genomic_DNA"/>
</dbReference>
<dbReference type="Proteomes" id="UP001247805">
    <property type="component" value="Unassembled WGS sequence"/>
</dbReference>
<dbReference type="RefSeq" id="WP_316027842.1">
    <property type="nucleotide sequence ID" value="NZ_JAWDIO010000002.1"/>
</dbReference>
<dbReference type="SUPFAM" id="SSF51126">
    <property type="entry name" value="Pectin lyase-like"/>
    <property type="match status" value="1"/>
</dbReference>
<protein>
    <recommendedName>
        <fullName evidence="3">Right handed beta helix domain-containing protein</fullName>
    </recommendedName>
</protein>
<dbReference type="InterPro" id="IPR012334">
    <property type="entry name" value="Pectin_lyas_fold"/>
</dbReference>
<dbReference type="InterPro" id="IPR011050">
    <property type="entry name" value="Pectin_lyase_fold/virulence"/>
</dbReference>
<accession>A0ABU3T2B8</accession>
<evidence type="ECO:0000313" key="2">
    <source>
        <dbReference type="Proteomes" id="UP001247805"/>
    </source>
</evidence>
<dbReference type="Gene3D" id="2.160.20.10">
    <property type="entry name" value="Single-stranded right-handed beta-helix, Pectin lyase-like"/>
    <property type="match status" value="1"/>
</dbReference>
<proteinExistence type="predicted"/>